<evidence type="ECO:0000259" key="2">
    <source>
        <dbReference type="PROSITE" id="PS50158"/>
    </source>
</evidence>
<name>A0A7J8P971_GOSRA</name>
<dbReference type="PROSITE" id="PS50158">
    <property type="entry name" value="ZF_CCHC"/>
    <property type="match status" value="1"/>
</dbReference>
<evidence type="ECO:0000313" key="4">
    <source>
        <dbReference type="Proteomes" id="UP000593578"/>
    </source>
</evidence>
<gene>
    <name evidence="3" type="ORF">Gorai_016340</name>
</gene>
<dbReference type="GO" id="GO:0003676">
    <property type="term" value="F:nucleic acid binding"/>
    <property type="evidence" value="ECO:0007669"/>
    <property type="project" value="InterPro"/>
</dbReference>
<dbReference type="GO" id="GO:0008270">
    <property type="term" value="F:zinc ion binding"/>
    <property type="evidence" value="ECO:0007669"/>
    <property type="project" value="UniProtKB-KW"/>
</dbReference>
<feature type="non-terminal residue" evidence="3">
    <location>
        <position position="143"/>
    </location>
</feature>
<dbReference type="InterPro" id="IPR001878">
    <property type="entry name" value="Znf_CCHC"/>
</dbReference>
<comment type="caution">
    <text evidence="3">The sequence shown here is derived from an EMBL/GenBank/DDBJ whole genome shotgun (WGS) entry which is preliminary data.</text>
</comment>
<feature type="domain" description="CCHC-type" evidence="2">
    <location>
        <begin position="33"/>
        <end position="48"/>
    </location>
</feature>
<dbReference type="AlphaFoldDB" id="A0A7J8P971"/>
<dbReference type="Proteomes" id="UP000593578">
    <property type="component" value="Unassembled WGS sequence"/>
</dbReference>
<proteinExistence type="predicted"/>
<protein>
    <recommendedName>
        <fullName evidence="2">CCHC-type domain-containing protein</fullName>
    </recommendedName>
</protein>
<dbReference type="EMBL" id="JABEZZ010000005">
    <property type="protein sequence ID" value="MBA0585570.1"/>
    <property type="molecule type" value="Genomic_DNA"/>
</dbReference>
<evidence type="ECO:0000256" key="1">
    <source>
        <dbReference type="PROSITE-ProRule" id="PRU00047"/>
    </source>
</evidence>
<reference evidence="3 4" key="1">
    <citation type="journal article" date="2019" name="Genome Biol. Evol.">
        <title>Insights into the evolution of the New World diploid cottons (Gossypium, subgenus Houzingenia) based on genome sequencing.</title>
        <authorList>
            <person name="Grover C.E."/>
            <person name="Arick M.A. 2nd"/>
            <person name="Thrash A."/>
            <person name="Conover J.L."/>
            <person name="Sanders W.S."/>
            <person name="Peterson D.G."/>
            <person name="Frelichowski J.E."/>
            <person name="Scheffler J.A."/>
            <person name="Scheffler B.E."/>
            <person name="Wendel J.F."/>
        </authorList>
    </citation>
    <scope>NUCLEOTIDE SEQUENCE [LARGE SCALE GENOMIC DNA]</scope>
    <source>
        <strain evidence="3">8</strain>
        <tissue evidence="3">Leaf</tissue>
    </source>
</reference>
<evidence type="ECO:0000313" key="3">
    <source>
        <dbReference type="EMBL" id="MBA0585570.1"/>
    </source>
</evidence>
<keyword evidence="1" id="KW-0479">Metal-binding</keyword>
<sequence>MVVFVYLDRLLVSQVLVNSELVRVEYEALPTICFSCRKYGHLKEICPSLEAETGLEIGKKSDNPEPSNSMIDTTPCAASVGREQDESSIPDSLEAVGSNLVHNNPVFDGHNESKGCASLKFHRVFQEYSRKHKPNLIGRLEKR</sequence>
<keyword evidence="1" id="KW-0862">Zinc</keyword>
<accession>A0A7J8P971</accession>
<keyword evidence="1" id="KW-0863">Zinc-finger</keyword>
<organism evidence="3 4">
    <name type="scientific">Gossypium raimondii</name>
    <name type="common">Peruvian cotton</name>
    <name type="synonym">Gossypium klotzschianum subsp. raimondii</name>
    <dbReference type="NCBI Taxonomy" id="29730"/>
    <lineage>
        <taxon>Eukaryota</taxon>
        <taxon>Viridiplantae</taxon>
        <taxon>Streptophyta</taxon>
        <taxon>Embryophyta</taxon>
        <taxon>Tracheophyta</taxon>
        <taxon>Spermatophyta</taxon>
        <taxon>Magnoliopsida</taxon>
        <taxon>eudicotyledons</taxon>
        <taxon>Gunneridae</taxon>
        <taxon>Pentapetalae</taxon>
        <taxon>rosids</taxon>
        <taxon>malvids</taxon>
        <taxon>Malvales</taxon>
        <taxon>Malvaceae</taxon>
        <taxon>Malvoideae</taxon>
        <taxon>Gossypium</taxon>
    </lineage>
</organism>